<organism evidence="1 2">
    <name type="scientific">Parelaphostrongylus tenuis</name>
    <name type="common">Meningeal worm</name>
    <dbReference type="NCBI Taxonomy" id="148309"/>
    <lineage>
        <taxon>Eukaryota</taxon>
        <taxon>Metazoa</taxon>
        <taxon>Ecdysozoa</taxon>
        <taxon>Nematoda</taxon>
        <taxon>Chromadorea</taxon>
        <taxon>Rhabditida</taxon>
        <taxon>Rhabditina</taxon>
        <taxon>Rhabditomorpha</taxon>
        <taxon>Strongyloidea</taxon>
        <taxon>Metastrongylidae</taxon>
        <taxon>Parelaphostrongylus</taxon>
    </lineage>
</organism>
<dbReference type="EMBL" id="JAHQIW010005320">
    <property type="protein sequence ID" value="KAJ1365638.1"/>
    <property type="molecule type" value="Genomic_DNA"/>
</dbReference>
<dbReference type="Proteomes" id="UP001196413">
    <property type="component" value="Unassembled WGS sequence"/>
</dbReference>
<reference evidence="1" key="1">
    <citation type="submission" date="2021-06" db="EMBL/GenBank/DDBJ databases">
        <title>Parelaphostrongylus tenuis whole genome reference sequence.</title>
        <authorList>
            <person name="Garwood T.J."/>
            <person name="Larsen P.A."/>
            <person name="Fountain-Jones N.M."/>
            <person name="Garbe J.R."/>
            <person name="Macchietto M.G."/>
            <person name="Kania S.A."/>
            <person name="Gerhold R.W."/>
            <person name="Richards J.E."/>
            <person name="Wolf T.M."/>
        </authorList>
    </citation>
    <scope>NUCLEOTIDE SEQUENCE</scope>
    <source>
        <strain evidence="1">MNPRO001-30</strain>
        <tissue evidence="1">Meninges</tissue>
    </source>
</reference>
<sequence length="87" mass="9802">MPIFFSRLGTVKKTKTTSKSPFQFDLPKKVENSHEIMKRFGDKATPVGNGYDSALLYKLETAVDVEFISLKATSDCPFSDNLSFYIL</sequence>
<dbReference type="AlphaFoldDB" id="A0AAD5QUU4"/>
<comment type="caution">
    <text evidence="1">The sequence shown here is derived from an EMBL/GenBank/DDBJ whole genome shotgun (WGS) entry which is preliminary data.</text>
</comment>
<gene>
    <name evidence="1" type="ORF">KIN20_026031</name>
</gene>
<name>A0AAD5QUU4_PARTN</name>
<protein>
    <submittedName>
        <fullName evidence="1">Uncharacterized protein</fullName>
    </submittedName>
</protein>
<proteinExistence type="predicted"/>
<evidence type="ECO:0000313" key="1">
    <source>
        <dbReference type="EMBL" id="KAJ1365638.1"/>
    </source>
</evidence>
<keyword evidence="2" id="KW-1185">Reference proteome</keyword>
<accession>A0AAD5QUU4</accession>
<evidence type="ECO:0000313" key="2">
    <source>
        <dbReference type="Proteomes" id="UP001196413"/>
    </source>
</evidence>